<organism evidence="2 3">
    <name type="scientific">Desulfurobacterium pacificum</name>
    <dbReference type="NCBI Taxonomy" id="240166"/>
    <lineage>
        <taxon>Bacteria</taxon>
        <taxon>Pseudomonadati</taxon>
        <taxon>Aquificota</taxon>
        <taxon>Aquificia</taxon>
        <taxon>Desulfurobacteriales</taxon>
        <taxon>Desulfurobacteriaceae</taxon>
        <taxon>Desulfurobacterium</taxon>
    </lineage>
</organism>
<reference evidence="2 3" key="1">
    <citation type="submission" date="2017-05" db="EMBL/GenBank/DDBJ databases">
        <authorList>
            <person name="Varghese N."/>
            <person name="Submissions S."/>
        </authorList>
    </citation>
    <scope>NUCLEOTIDE SEQUENCE [LARGE SCALE GENOMIC DNA]</scope>
    <source>
        <strain evidence="2 3">DSM 15522</strain>
    </source>
</reference>
<accession>A0ABY1NMJ1</accession>
<dbReference type="EMBL" id="FXUB01000003">
    <property type="protein sequence ID" value="SMP13410.1"/>
    <property type="molecule type" value="Genomic_DNA"/>
</dbReference>
<evidence type="ECO:0008006" key="4">
    <source>
        <dbReference type="Google" id="ProtNLM"/>
    </source>
</evidence>
<keyword evidence="3" id="KW-1185">Reference proteome</keyword>
<name>A0ABY1NMJ1_9BACT</name>
<evidence type="ECO:0000256" key="1">
    <source>
        <dbReference type="SAM" id="SignalP"/>
    </source>
</evidence>
<keyword evidence="1" id="KW-0732">Signal</keyword>
<comment type="caution">
    <text evidence="2">The sequence shown here is derived from an EMBL/GenBank/DDBJ whole genome shotgun (WGS) entry which is preliminary data.</text>
</comment>
<dbReference type="Proteomes" id="UP001157911">
    <property type="component" value="Unassembled WGS sequence"/>
</dbReference>
<gene>
    <name evidence="2" type="ORF">SAMN06265339_1111</name>
</gene>
<evidence type="ECO:0000313" key="2">
    <source>
        <dbReference type="EMBL" id="SMP13410.1"/>
    </source>
</evidence>
<evidence type="ECO:0000313" key="3">
    <source>
        <dbReference type="Proteomes" id="UP001157911"/>
    </source>
</evidence>
<protein>
    <recommendedName>
        <fullName evidence="4">Lipoprotein</fullName>
    </recommendedName>
</protein>
<sequence length="602" mass="66864">MRKLLTVATLLVFLGSCGGGGSSESSVNSASITGVAVDGYLENATVCFDLNDNNKCDEGEPVAYTDENGKFLLKVPGSEIGKHRVVVEAIENVTKDNGTAVLGNFTLLSLTGNYTVVSPLTTVAAYLEENGTVSGDVAGEILQSFAPGLLGDSSMVVEDYIKTGQMQVAGLARNLARLMIQLRKLGLDENQIYAYAVLKFPQIAVLSENDTAFENWLNSLDNKTMIESELEFAEEAKMGKVFSNGTFYNFVVDWDNNTGINFISLRKSVFSDLSSGSGEVVFYGSDIDGNDTEYPDILVNSTSDVSNWSRKYSFSLELDNGSLVFDNVTSFDNEGLVSDNETFRVVAVSKINLSGITLNYKYIFPDDRDTEIYRLGLNDFKVTFSNGTAYLLSLVSDRGVKDMYLFDETAANQIIKALRNWYSPAENLYGKTLYHFVIDWDNSTGNHFVSLRKDVFQINIDSGNGTYDVYRFDIDDNATSYIDLVVNNVDDVTNYDWLPDYDFNATIYDDGEIGLNGTNGNYKVISVVKRNLEGEQLPAYEIFIDEKQDSADLEDLNLQNWGATFSRGYEYIVWIDNGTSVIPRYLFDENATNQIIQQLPHQ</sequence>
<feature type="signal peptide" evidence="1">
    <location>
        <begin position="1"/>
        <end position="18"/>
    </location>
</feature>
<proteinExistence type="predicted"/>
<dbReference type="RefSeq" id="WP_283400573.1">
    <property type="nucleotide sequence ID" value="NZ_FXUB01000003.1"/>
</dbReference>
<feature type="chain" id="PRO_5046328101" description="Lipoprotein" evidence="1">
    <location>
        <begin position="19"/>
        <end position="602"/>
    </location>
</feature>
<dbReference type="PROSITE" id="PS51257">
    <property type="entry name" value="PROKAR_LIPOPROTEIN"/>
    <property type="match status" value="1"/>
</dbReference>